<feature type="domain" description="HTH cro/C1-type" evidence="4">
    <location>
        <begin position="18"/>
        <end position="72"/>
    </location>
</feature>
<keyword evidence="1" id="KW-0805">Transcription regulation</keyword>
<dbReference type="PANTHER" id="PTHR46797">
    <property type="entry name" value="HTH-TYPE TRANSCRIPTIONAL REGULATOR"/>
    <property type="match status" value="1"/>
</dbReference>
<keyword evidence="6" id="KW-1185">Reference proteome</keyword>
<reference evidence="5 6" key="1">
    <citation type="journal article" date="2014" name="Nature">
        <title>Sequential evolution of bacterial morphology by co-option of a developmental regulator.</title>
        <authorList>
            <person name="Jiang C."/>
            <person name="Brown P.J."/>
            <person name="Ducret A."/>
            <person name="Brun Y.V."/>
        </authorList>
    </citation>
    <scope>NUCLEOTIDE SEQUENCE [LARGE SCALE GENOMIC DNA]</scope>
    <source>
        <strain evidence="5 6">DSM 16100</strain>
    </source>
</reference>
<dbReference type="GO" id="GO:0005829">
    <property type="term" value="C:cytosol"/>
    <property type="evidence" value="ECO:0007669"/>
    <property type="project" value="TreeGrafter"/>
</dbReference>
<dbReference type="OrthoDB" id="9797172at2"/>
<dbReference type="SMART" id="SM00530">
    <property type="entry name" value="HTH_XRE"/>
    <property type="match status" value="1"/>
</dbReference>
<proteinExistence type="predicted"/>
<evidence type="ECO:0000313" key="5">
    <source>
        <dbReference type="EMBL" id="ESQ87776.1"/>
    </source>
</evidence>
<keyword evidence="2" id="KW-0238">DNA-binding</keyword>
<dbReference type="GO" id="GO:0003700">
    <property type="term" value="F:DNA-binding transcription factor activity"/>
    <property type="evidence" value="ECO:0007669"/>
    <property type="project" value="TreeGrafter"/>
</dbReference>
<dbReference type="Proteomes" id="UP000017837">
    <property type="component" value="Unassembled WGS sequence"/>
</dbReference>
<dbReference type="AlphaFoldDB" id="V4PHW7"/>
<sequence>MSSNGLPHGVDVHVGMRIRQKRKDLGLSQSALATALDLTFQQVQKYERGTNRVSASKLHEIALTFNTPIGYFFAGYGDEVSAGPFIESASERTVNGFLTTREGLELAEWFPKVKNPKLRRRVVELAKTLADEPDEAI</sequence>
<dbReference type="CDD" id="cd00093">
    <property type="entry name" value="HTH_XRE"/>
    <property type="match status" value="1"/>
</dbReference>
<gene>
    <name evidence="5" type="ORF">ABENE_17035</name>
</gene>
<keyword evidence="3" id="KW-0804">Transcription</keyword>
<evidence type="ECO:0000259" key="4">
    <source>
        <dbReference type="PROSITE" id="PS50943"/>
    </source>
</evidence>
<dbReference type="InterPro" id="IPR010982">
    <property type="entry name" value="Lambda_DNA-bd_dom_sf"/>
</dbReference>
<dbReference type="PANTHER" id="PTHR46797:SF23">
    <property type="entry name" value="HTH-TYPE TRANSCRIPTIONAL REGULATOR SUTR"/>
    <property type="match status" value="1"/>
</dbReference>
<dbReference type="Gene3D" id="1.10.260.40">
    <property type="entry name" value="lambda repressor-like DNA-binding domains"/>
    <property type="match status" value="1"/>
</dbReference>
<name>V4PHW7_9CAUL</name>
<evidence type="ECO:0000256" key="2">
    <source>
        <dbReference type="ARBA" id="ARBA00023125"/>
    </source>
</evidence>
<dbReference type="PROSITE" id="PS50943">
    <property type="entry name" value="HTH_CROC1"/>
    <property type="match status" value="1"/>
</dbReference>
<evidence type="ECO:0000256" key="3">
    <source>
        <dbReference type="ARBA" id="ARBA00023163"/>
    </source>
</evidence>
<dbReference type="RefSeq" id="WP_018083362.1">
    <property type="nucleotide sequence ID" value="NZ_AQWM01000030.1"/>
</dbReference>
<evidence type="ECO:0000313" key="6">
    <source>
        <dbReference type="Proteomes" id="UP000017837"/>
    </source>
</evidence>
<dbReference type="STRING" id="1121022.GCA_000376105_03681"/>
<protein>
    <recommendedName>
        <fullName evidence="4">HTH cro/C1-type domain-containing protein</fullName>
    </recommendedName>
</protein>
<comment type="caution">
    <text evidence="5">The sequence shown here is derived from an EMBL/GenBank/DDBJ whole genome shotgun (WGS) entry which is preliminary data.</text>
</comment>
<accession>V4PHW7</accession>
<dbReference type="eggNOG" id="COG1396">
    <property type="taxonomic scope" value="Bacteria"/>
</dbReference>
<dbReference type="EMBL" id="AWGB01000042">
    <property type="protein sequence ID" value="ESQ87776.1"/>
    <property type="molecule type" value="Genomic_DNA"/>
</dbReference>
<dbReference type="GO" id="GO:0003677">
    <property type="term" value="F:DNA binding"/>
    <property type="evidence" value="ECO:0007669"/>
    <property type="project" value="UniProtKB-KW"/>
</dbReference>
<dbReference type="InterPro" id="IPR001387">
    <property type="entry name" value="Cro/C1-type_HTH"/>
</dbReference>
<evidence type="ECO:0000256" key="1">
    <source>
        <dbReference type="ARBA" id="ARBA00023015"/>
    </source>
</evidence>
<dbReference type="PATRIC" id="fig|1121022.4.peg.3470"/>
<organism evidence="5 6">
    <name type="scientific">Asticcacaulis benevestitus DSM 16100 = ATCC BAA-896</name>
    <dbReference type="NCBI Taxonomy" id="1121022"/>
    <lineage>
        <taxon>Bacteria</taxon>
        <taxon>Pseudomonadati</taxon>
        <taxon>Pseudomonadota</taxon>
        <taxon>Alphaproteobacteria</taxon>
        <taxon>Caulobacterales</taxon>
        <taxon>Caulobacteraceae</taxon>
        <taxon>Asticcacaulis</taxon>
    </lineage>
</organism>
<dbReference type="InterPro" id="IPR050807">
    <property type="entry name" value="TransReg_Diox_bact_type"/>
</dbReference>
<dbReference type="SUPFAM" id="SSF47413">
    <property type="entry name" value="lambda repressor-like DNA-binding domains"/>
    <property type="match status" value="1"/>
</dbReference>
<dbReference type="Pfam" id="PF01381">
    <property type="entry name" value="HTH_3"/>
    <property type="match status" value="1"/>
</dbReference>